<feature type="transmembrane region" description="Helical" evidence="1">
    <location>
        <begin position="247"/>
        <end position="269"/>
    </location>
</feature>
<dbReference type="GO" id="GO:0019645">
    <property type="term" value="P:anaerobic electron transport chain"/>
    <property type="evidence" value="ECO:0007669"/>
    <property type="project" value="InterPro"/>
</dbReference>
<accession>A0A1V3JTL3</accession>
<dbReference type="PANTHER" id="PTHR38095:SF1">
    <property type="entry name" value="ANAEROBIC DIMETHYL SULFOXIDE REDUCTASE CHAIN YNFH"/>
    <property type="match status" value="1"/>
</dbReference>
<gene>
    <name evidence="2" type="ORF">BKL49_00220</name>
</gene>
<feature type="transmembrane region" description="Helical" evidence="1">
    <location>
        <begin position="12"/>
        <end position="34"/>
    </location>
</feature>
<protein>
    <submittedName>
        <fullName evidence="2">Dimethyl sulfoxide reductase</fullName>
    </submittedName>
</protein>
<name>A0A1V3JTL3_9PAST</name>
<dbReference type="GO" id="GO:0005886">
    <property type="term" value="C:plasma membrane"/>
    <property type="evidence" value="ECO:0007669"/>
    <property type="project" value="TreeGrafter"/>
</dbReference>
<dbReference type="GO" id="GO:0009390">
    <property type="term" value="C:dimethyl sulfoxide reductase complex"/>
    <property type="evidence" value="ECO:0007669"/>
    <property type="project" value="TreeGrafter"/>
</dbReference>
<keyword evidence="1" id="KW-0812">Transmembrane</keyword>
<keyword evidence="1" id="KW-1133">Transmembrane helix</keyword>
<dbReference type="AlphaFoldDB" id="A0A1V3JTL3"/>
<feature type="transmembrane region" description="Helical" evidence="1">
    <location>
        <begin position="221"/>
        <end position="240"/>
    </location>
</feature>
<dbReference type="Proteomes" id="UP000188602">
    <property type="component" value="Unassembled WGS sequence"/>
</dbReference>
<dbReference type="InterPro" id="IPR007059">
    <property type="entry name" value="DmsC"/>
</dbReference>
<keyword evidence="1" id="KW-0472">Membrane</keyword>
<feature type="transmembrane region" description="Helical" evidence="1">
    <location>
        <begin position="115"/>
        <end position="131"/>
    </location>
</feature>
<reference evidence="2 3" key="1">
    <citation type="submission" date="2016-10" db="EMBL/GenBank/DDBJ databases">
        <title>Rodentibacter gen. nov. and new species.</title>
        <authorList>
            <person name="Christensen H."/>
        </authorList>
    </citation>
    <scope>NUCLEOTIDE SEQUENCE [LARGE SCALE GENOMIC DNA]</scope>
    <source>
        <strain evidence="2 3">Ac151</strain>
    </source>
</reference>
<keyword evidence="3" id="KW-1185">Reference proteome</keyword>
<dbReference type="OrthoDB" id="4394845at2"/>
<dbReference type="GO" id="GO:0009389">
    <property type="term" value="F:dimethyl sulfoxide reductase activity"/>
    <property type="evidence" value="ECO:0007669"/>
    <property type="project" value="TreeGrafter"/>
</dbReference>
<feature type="transmembrane region" description="Helical" evidence="1">
    <location>
        <begin position="46"/>
        <end position="67"/>
    </location>
</feature>
<dbReference type="EMBL" id="MLHQ01000001">
    <property type="protein sequence ID" value="OOF60156.1"/>
    <property type="molecule type" value="Genomic_DNA"/>
</dbReference>
<dbReference type="RefSeq" id="WP_077422641.1">
    <property type="nucleotide sequence ID" value="NZ_MLHQ01000001.1"/>
</dbReference>
<comment type="caution">
    <text evidence="2">The sequence shown here is derived from an EMBL/GenBank/DDBJ whole genome shotgun (WGS) entry which is preliminary data.</text>
</comment>
<evidence type="ECO:0000256" key="1">
    <source>
        <dbReference type="SAM" id="Phobius"/>
    </source>
</evidence>
<feature type="transmembrane region" description="Helical" evidence="1">
    <location>
        <begin position="87"/>
        <end position="103"/>
    </location>
</feature>
<dbReference type="PANTHER" id="PTHR38095">
    <property type="entry name" value="ANAEROBIC DIMETHYL SULFOXIDE REDUCTASE CHAIN YNFH"/>
    <property type="match status" value="1"/>
</dbReference>
<proteinExistence type="predicted"/>
<feature type="transmembrane region" description="Helical" evidence="1">
    <location>
        <begin position="151"/>
        <end position="169"/>
    </location>
</feature>
<organism evidence="2 3">
    <name type="scientific">Rodentibacter myodis</name>
    <dbReference type="NCBI Taxonomy" id="1907939"/>
    <lineage>
        <taxon>Bacteria</taxon>
        <taxon>Pseudomonadati</taxon>
        <taxon>Pseudomonadota</taxon>
        <taxon>Gammaproteobacteria</taxon>
        <taxon>Pasteurellales</taxon>
        <taxon>Pasteurellaceae</taxon>
        <taxon>Rodentibacter</taxon>
    </lineage>
</organism>
<dbReference type="Pfam" id="PF04976">
    <property type="entry name" value="DmsC"/>
    <property type="match status" value="1"/>
</dbReference>
<evidence type="ECO:0000313" key="3">
    <source>
        <dbReference type="Proteomes" id="UP000188602"/>
    </source>
</evidence>
<feature type="transmembrane region" description="Helical" evidence="1">
    <location>
        <begin position="181"/>
        <end position="201"/>
    </location>
</feature>
<sequence length="279" mass="30386">MNAGLHELPLVFFTVLAQSAVGSWLVFSLVLAGTTNEKSRNYIHKAMFVILAFLGLGFIASAMHLGSPMRAFNALNRIGESMISNEIATGAIFFALAGFYWLIAIMGKMPATLGNLWRILTALFGIVFMYVMDQVYHLESVPTWNTAFTSWSFYLTVVLGGLSLAYALLIPNKQREYSLSFVPTLFTLALLCVAILAVYQAFGLHNIHSAIQNAAALVPDYAVMTAIRLCLLAIAAFILFRTKNVGLLGLAVIFTLLAEGIGRVLFYGLHMTLGMAIGA</sequence>
<dbReference type="STRING" id="1907939.BKL49_00220"/>
<evidence type="ECO:0000313" key="2">
    <source>
        <dbReference type="EMBL" id="OOF60156.1"/>
    </source>
</evidence>